<dbReference type="SUPFAM" id="SSF56784">
    <property type="entry name" value="HAD-like"/>
    <property type="match status" value="1"/>
</dbReference>
<evidence type="ECO:0000313" key="12">
    <source>
        <dbReference type="Proteomes" id="UP000216947"/>
    </source>
</evidence>
<comment type="cofactor">
    <cofactor evidence="10">
        <name>Zn(2+)</name>
        <dbReference type="ChEBI" id="CHEBI:29105"/>
    </cofactor>
</comment>
<evidence type="ECO:0000256" key="9">
    <source>
        <dbReference type="PIRSR" id="PIRSR004682-3"/>
    </source>
</evidence>
<dbReference type="GO" id="GO:0005737">
    <property type="term" value="C:cytoplasm"/>
    <property type="evidence" value="ECO:0007669"/>
    <property type="project" value="UniProtKB-SubCell"/>
</dbReference>
<protein>
    <recommendedName>
        <fullName evidence="6 7">D,D-heptose 1,7-bisphosphate phosphatase</fullName>
        <ecNumber evidence="7">3.1.3.-</ecNumber>
    </recommendedName>
</protein>
<dbReference type="InterPro" id="IPR004446">
    <property type="entry name" value="Heptose_bisP_phosphatase"/>
</dbReference>
<dbReference type="GO" id="GO:0046872">
    <property type="term" value="F:metal ion binding"/>
    <property type="evidence" value="ECO:0007669"/>
    <property type="project" value="UniProtKB-KW"/>
</dbReference>
<evidence type="ECO:0000256" key="8">
    <source>
        <dbReference type="PIRSR" id="PIRSR004682-1"/>
    </source>
</evidence>
<accession>A0A261RBZ4</accession>
<dbReference type="NCBIfam" id="TIGR01662">
    <property type="entry name" value="HAD-SF-IIIA"/>
    <property type="match status" value="1"/>
</dbReference>
<feature type="active site" description="Proton donor" evidence="8">
    <location>
        <position position="12"/>
    </location>
</feature>
<keyword evidence="10" id="KW-0862">Zinc</keyword>
<dbReference type="Proteomes" id="UP000216947">
    <property type="component" value="Unassembled WGS sequence"/>
</dbReference>
<feature type="binding site" evidence="10">
    <location>
        <position position="106"/>
    </location>
    <ligand>
        <name>Zn(2+)</name>
        <dbReference type="ChEBI" id="CHEBI:29105"/>
    </ligand>
</feature>
<feature type="site" description="Contributes to substrate recognition" evidence="9">
    <location>
        <position position="109"/>
    </location>
</feature>
<dbReference type="Pfam" id="PF13242">
    <property type="entry name" value="Hydrolase_like"/>
    <property type="match status" value="1"/>
</dbReference>
<keyword evidence="12" id="KW-1185">Reference proteome</keyword>
<dbReference type="InterPro" id="IPR006549">
    <property type="entry name" value="HAD-SF_hydro_IIIA"/>
</dbReference>
<evidence type="ECO:0000256" key="6">
    <source>
        <dbReference type="ARBA" id="ARBA00031828"/>
    </source>
</evidence>
<comment type="subcellular location">
    <subcellularLocation>
        <location evidence="1 7">Cytoplasm</location>
    </subcellularLocation>
</comment>
<evidence type="ECO:0000256" key="5">
    <source>
        <dbReference type="ARBA" id="ARBA00023277"/>
    </source>
</evidence>
<feature type="site" description="Stabilizes the phosphoryl group" evidence="9">
    <location>
        <position position="52"/>
    </location>
</feature>
<proteinExistence type="inferred from homology"/>
<dbReference type="CDD" id="cd07503">
    <property type="entry name" value="HAD_HisB-N"/>
    <property type="match status" value="1"/>
</dbReference>
<name>A0A261RBZ4_9BORD</name>
<feature type="site" description="Contributes to substrate recognition" evidence="9">
    <location>
        <position position="110"/>
    </location>
</feature>
<feature type="binding site" evidence="10">
    <location>
        <position position="12"/>
    </location>
    <ligand>
        <name>Mg(2+)</name>
        <dbReference type="ChEBI" id="CHEBI:18420"/>
    </ligand>
</feature>
<keyword evidence="3 10" id="KW-0479">Metal-binding</keyword>
<dbReference type="EC" id="3.1.3.-" evidence="7"/>
<evidence type="ECO:0000256" key="2">
    <source>
        <dbReference type="ARBA" id="ARBA00022490"/>
    </source>
</evidence>
<comment type="similarity">
    <text evidence="7">Belongs to the gmhB family.</text>
</comment>
<keyword evidence="5 7" id="KW-0119">Carbohydrate metabolism</keyword>
<keyword evidence="10" id="KW-0460">Magnesium</keyword>
<evidence type="ECO:0000256" key="7">
    <source>
        <dbReference type="PIRNR" id="PIRNR004682"/>
    </source>
</evidence>
<dbReference type="EMBL" id="NEVK01000004">
    <property type="protein sequence ID" value="OZI22515.1"/>
    <property type="molecule type" value="Genomic_DNA"/>
</dbReference>
<dbReference type="PANTHER" id="PTHR42891">
    <property type="entry name" value="D-GLYCERO-BETA-D-MANNO-HEPTOSE-1,7-BISPHOSPHATE 7-PHOSPHATASE"/>
    <property type="match status" value="1"/>
</dbReference>
<dbReference type="GO" id="GO:0016791">
    <property type="term" value="F:phosphatase activity"/>
    <property type="evidence" value="ECO:0007669"/>
    <property type="project" value="InterPro"/>
</dbReference>
<dbReference type="GO" id="GO:0005975">
    <property type="term" value="P:carbohydrate metabolic process"/>
    <property type="evidence" value="ECO:0007669"/>
    <property type="project" value="InterPro"/>
</dbReference>
<evidence type="ECO:0000256" key="10">
    <source>
        <dbReference type="PIRSR" id="PIRSR004682-4"/>
    </source>
</evidence>
<keyword evidence="2 7" id="KW-0963">Cytoplasm</keyword>
<feature type="binding site" evidence="10">
    <location>
        <position position="135"/>
    </location>
    <ligand>
        <name>Mg(2+)</name>
        <dbReference type="ChEBI" id="CHEBI:18420"/>
    </ligand>
</feature>
<gene>
    <name evidence="11" type="ORF">CAL19_08270</name>
</gene>
<evidence type="ECO:0000313" key="11">
    <source>
        <dbReference type="EMBL" id="OZI22515.1"/>
    </source>
</evidence>
<dbReference type="NCBIfam" id="TIGR01656">
    <property type="entry name" value="Histidinol-ppas"/>
    <property type="match status" value="1"/>
</dbReference>
<feature type="binding site" evidence="10">
    <location>
        <position position="108"/>
    </location>
    <ligand>
        <name>Zn(2+)</name>
        <dbReference type="ChEBI" id="CHEBI:29105"/>
    </ligand>
</feature>
<dbReference type="PIRSF" id="PIRSF004682">
    <property type="entry name" value="GmhB"/>
    <property type="match status" value="1"/>
</dbReference>
<feature type="binding site" evidence="10">
    <location>
        <position position="93"/>
    </location>
    <ligand>
        <name>Zn(2+)</name>
        <dbReference type="ChEBI" id="CHEBI:29105"/>
    </ligand>
</feature>
<dbReference type="PANTHER" id="PTHR42891:SF1">
    <property type="entry name" value="D-GLYCERO-BETA-D-MANNO-HEPTOSE-1,7-BISPHOSPHATE 7-PHOSPHATASE"/>
    <property type="match status" value="1"/>
</dbReference>
<evidence type="ECO:0000256" key="3">
    <source>
        <dbReference type="ARBA" id="ARBA00022723"/>
    </source>
</evidence>
<dbReference type="Gene3D" id="3.40.50.1000">
    <property type="entry name" value="HAD superfamily/HAD-like"/>
    <property type="match status" value="1"/>
</dbReference>
<dbReference type="InterPro" id="IPR036412">
    <property type="entry name" value="HAD-like_sf"/>
</dbReference>
<keyword evidence="4 7" id="KW-0378">Hydrolase</keyword>
<reference evidence="12" key="1">
    <citation type="submission" date="2017-05" db="EMBL/GenBank/DDBJ databases">
        <title>Complete and WGS of Bordetella genogroups.</title>
        <authorList>
            <person name="Spilker T."/>
            <person name="Lipuma J."/>
        </authorList>
    </citation>
    <scope>NUCLEOTIDE SEQUENCE [LARGE SCALE GENOMIC DNA]</scope>
    <source>
        <strain evidence="12">AU18089</strain>
    </source>
</reference>
<feature type="binding site" evidence="10">
    <location>
        <position position="91"/>
    </location>
    <ligand>
        <name>Zn(2+)</name>
        <dbReference type="ChEBI" id="CHEBI:29105"/>
    </ligand>
</feature>
<dbReference type="InterPro" id="IPR006543">
    <property type="entry name" value="Histidinol-phos"/>
</dbReference>
<organism evidence="11 12">
    <name type="scientific">Bordetella genomosp. 7</name>
    <dbReference type="NCBI Taxonomy" id="1416805"/>
    <lineage>
        <taxon>Bacteria</taxon>
        <taxon>Pseudomonadati</taxon>
        <taxon>Pseudomonadota</taxon>
        <taxon>Betaproteobacteria</taxon>
        <taxon>Burkholderiales</taxon>
        <taxon>Alcaligenaceae</taxon>
        <taxon>Bordetella</taxon>
    </lineage>
</organism>
<dbReference type="RefSeq" id="WP_094796530.1">
    <property type="nucleotide sequence ID" value="NZ_NEVK01000004.1"/>
</dbReference>
<feature type="active site" description="Nucleophile" evidence="8">
    <location>
        <position position="10"/>
    </location>
</feature>
<dbReference type="InterPro" id="IPR023214">
    <property type="entry name" value="HAD_sf"/>
</dbReference>
<evidence type="ECO:0000256" key="1">
    <source>
        <dbReference type="ARBA" id="ARBA00004496"/>
    </source>
</evidence>
<evidence type="ECO:0000256" key="4">
    <source>
        <dbReference type="ARBA" id="ARBA00022801"/>
    </source>
</evidence>
<feature type="binding site" evidence="10">
    <location>
        <position position="10"/>
    </location>
    <ligand>
        <name>Mg(2+)</name>
        <dbReference type="ChEBI" id="CHEBI:18420"/>
    </ligand>
</feature>
<comment type="cofactor">
    <cofactor evidence="10">
        <name>Mg(2+)</name>
        <dbReference type="ChEBI" id="CHEBI:18420"/>
    </cofactor>
</comment>
<sequence>MALTPAIFLDKDGTILADVPYNVAPERMRFADGALEGLGLLASLQIPLIVVSNQPGVALGRFEPHALTAVRMRLHEMFAAAGASLAGFYWCPHHPRGSVAPYSGVCACRKPQPGLLLRAAREYRIDLARSWLIGDILDDVEAGNRAGCRTILLDVGNETEWVRGPWRTPTARVPTLAHAARMVVQRLQRPAAEVA</sequence>
<comment type="caution">
    <text evidence="11">The sequence shown here is derived from an EMBL/GenBank/DDBJ whole genome shotgun (WGS) entry which is preliminary data.</text>
</comment>
<dbReference type="AlphaFoldDB" id="A0A261RBZ4"/>